<dbReference type="InterPro" id="IPR013187">
    <property type="entry name" value="F-box-assoc_dom_typ3"/>
</dbReference>
<organism evidence="3 4">
    <name type="scientific">Striga hermonthica</name>
    <name type="common">Purple witchweed</name>
    <name type="synonym">Buchnera hermonthica</name>
    <dbReference type="NCBI Taxonomy" id="68872"/>
    <lineage>
        <taxon>Eukaryota</taxon>
        <taxon>Viridiplantae</taxon>
        <taxon>Streptophyta</taxon>
        <taxon>Embryophyta</taxon>
        <taxon>Tracheophyta</taxon>
        <taxon>Spermatophyta</taxon>
        <taxon>Magnoliopsida</taxon>
        <taxon>eudicotyledons</taxon>
        <taxon>Gunneridae</taxon>
        <taxon>Pentapetalae</taxon>
        <taxon>asterids</taxon>
        <taxon>lamiids</taxon>
        <taxon>Lamiales</taxon>
        <taxon>Orobanchaceae</taxon>
        <taxon>Buchnereae</taxon>
        <taxon>Striga</taxon>
    </lineage>
</organism>
<feature type="region of interest" description="Disordered" evidence="1">
    <location>
        <begin position="377"/>
        <end position="401"/>
    </location>
</feature>
<sequence length="417" mass="47551">MSDVPPQAMTDVPTQLPELLRPWSLPFDLAECVLIRLPVKTLKRFRGVEKSWRALIDSEKFAKAHLKQSLASNSNRNIISGVFGFQWMGLDSLDGARSIELECEYDKRGVHAVSNSINGLFVVTREPEPPILWNPFAREYKVLPKCPVDFSLESSCYCETTHGFGYDSENDDYKLVKVMWFGNRNVWLLSEEWIYSLKSNSWRRTVGTFYRGHWPTHFEGVLHTLVRTGWGPGLSDTKIMGFSIVSETEHEVAMPKADEKGLVHLKLDLFDGRLLALFCTYASTYASDAVVWVMEEYGVKESWVPLITMRIEKNGFIWPIAYTKDFDKILVNCSGRALVLFGVRRHSVQQIALPYGVWNKLCVETLISPQGWYKKDSREESSTKDHIEDGGNENNGKETMKKDNGVDVLVSGFKMLL</sequence>
<keyword evidence="4" id="KW-1185">Reference proteome</keyword>
<dbReference type="InterPro" id="IPR036047">
    <property type="entry name" value="F-box-like_dom_sf"/>
</dbReference>
<dbReference type="InterPro" id="IPR050796">
    <property type="entry name" value="SCF_F-box_component"/>
</dbReference>
<dbReference type="Proteomes" id="UP001153555">
    <property type="component" value="Unassembled WGS sequence"/>
</dbReference>
<feature type="domain" description="F-box" evidence="2">
    <location>
        <begin position="25"/>
        <end position="65"/>
    </location>
</feature>
<name>A0A9N7R5B9_STRHE</name>
<dbReference type="SUPFAM" id="SSF81383">
    <property type="entry name" value="F-box domain"/>
    <property type="match status" value="1"/>
</dbReference>
<dbReference type="Pfam" id="PF08268">
    <property type="entry name" value="FBA_3"/>
    <property type="match status" value="1"/>
</dbReference>
<dbReference type="SMART" id="SM00256">
    <property type="entry name" value="FBOX"/>
    <property type="match status" value="1"/>
</dbReference>
<dbReference type="PANTHER" id="PTHR31672:SF13">
    <property type="entry name" value="F-BOX PROTEIN CPR30-LIKE"/>
    <property type="match status" value="1"/>
</dbReference>
<protein>
    <recommendedName>
        <fullName evidence="2">F-box domain-containing protein</fullName>
    </recommendedName>
</protein>
<dbReference type="OrthoDB" id="591557at2759"/>
<dbReference type="EMBL" id="CACSLK010009714">
    <property type="protein sequence ID" value="CAA0812112.1"/>
    <property type="molecule type" value="Genomic_DNA"/>
</dbReference>
<gene>
    <name evidence="3" type="ORF">SHERM_12928</name>
</gene>
<dbReference type="InterPro" id="IPR017451">
    <property type="entry name" value="F-box-assoc_interact_dom"/>
</dbReference>
<dbReference type="CDD" id="cd22157">
    <property type="entry name" value="F-box_AtFBW1-like"/>
    <property type="match status" value="1"/>
</dbReference>
<dbReference type="AlphaFoldDB" id="A0A9N7R5B9"/>
<dbReference type="InterPro" id="IPR001810">
    <property type="entry name" value="F-box_dom"/>
</dbReference>
<evidence type="ECO:0000313" key="4">
    <source>
        <dbReference type="Proteomes" id="UP001153555"/>
    </source>
</evidence>
<dbReference type="NCBIfam" id="TIGR01640">
    <property type="entry name" value="F_box_assoc_1"/>
    <property type="match status" value="1"/>
</dbReference>
<reference evidence="3" key="1">
    <citation type="submission" date="2019-12" db="EMBL/GenBank/DDBJ databases">
        <authorList>
            <person name="Scholes J."/>
        </authorList>
    </citation>
    <scope>NUCLEOTIDE SEQUENCE</scope>
</reference>
<evidence type="ECO:0000256" key="1">
    <source>
        <dbReference type="SAM" id="MobiDB-lite"/>
    </source>
</evidence>
<evidence type="ECO:0000259" key="2">
    <source>
        <dbReference type="SMART" id="SM00256"/>
    </source>
</evidence>
<proteinExistence type="predicted"/>
<dbReference type="PANTHER" id="PTHR31672">
    <property type="entry name" value="BNACNNG10540D PROTEIN"/>
    <property type="match status" value="1"/>
</dbReference>
<evidence type="ECO:0000313" key="3">
    <source>
        <dbReference type="EMBL" id="CAA0812112.1"/>
    </source>
</evidence>
<comment type="caution">
    <text evidence="3">The sequence shown here is derived from an EMBL/GenBank/DDBJ whole genome shotgun (WGS) entry which is preliminary data.</text>
</comment>
<dbReference type="Pfam" id="PF00646">
    <property type="entry name" value="F-box"/>
    <property type="match status" value="1"/>
</dbReference>
<accession>A0A9N7R5B9</accession>